<comment type="caution">
    <text evidence="1">The sequence shown here is derived from an EMBL/GenBank/DDBJ whole genome shotgun (WGS) entry which is preliminary data.</text>
</comment>
<organism evidence="1 2">
    <name type="scientific">Methylopila musalis</name>
    <dbReference type="NCBI Taxonomy" id="1134781"/>
    <lineage>
        <taxon>Bacteria</taxon>
        <taxon>Pseudomonadati</taxon>
        <taxon>Pseudomonadota</taxon>
        <taxon>Alphaproteobacteria</taxon>
        <taxon>Hyphomicrobiales</taxon>
        <taxon>Methylopilaceae</taxon>
        <taxon>Methylopila</taxon>
    </lineage>
</organism>
<dbReference type="RefSeq" id="WP_378773918.1">
    <property type="nucleotide sequence ID" value="NZ_JBHTMX010000005.1"/>
</dbReference>
<gene>
    <name evidence="1" type="ORF">ACFQ4O_01805</name>
</gene>
<evidence type="ECO:0000313" key="2">
    <source>
        <dbReference type="Proteomes" id="UP001597171"/>
    </source>
</evidence>
<evidence type="ECO:0000313" key="1">
    <source>
        <dbReference type="EMBL" id="MFD1330728.1"/>
    </source>
</evidence>
<dbReference type="Proteomes" id="UP001597171">
    <property type="component" value="Unassembled WGS sequence"/>
</dbReference>
<protein>
    <submittedName>
        <fullName evidence="1">Uncharacterized protein</fullName>
    </submittedName>
</protein>
<reference evidence="2" key="1">
    <citation type="journal article" date="2019" name="Int. J. Syst. Evol. Microbiol.">
        <title>The Global Catalogue of Microorganisms (GCM) 10K type strain sequencing project: providing services to taxonomists for standard genome sequencing and annotation.</title>
        <authorList>
            <consortium name="The Broad Institute Genomics Platform"/>
            <consortium name="The Broad Institute Genome Sequencing Center for Infectious Disease"/>
            <person name="Wu L."/>
            <person name="Ma J."/>
        </authorList>
    </citation>
    <scope>NUCLEOTIDE SEQUENCE [LARGE SCALE GENOMIC DNA]</scope>
    <source>
        <strain evidence="2">CCUG 61696</strain>
    </source>
</reference>
<proteinExistence type="predicted"/>
<sequence length="279" mass="30529">MIPRERRERVHLMLSIMASAGGWAHASDEPGEWIAHFCGDGEPDTLNLAADAGLIDVSHDSLFDTSMARLSAAGRQFLSTHDVDVRAAAPTLLELRALCDYRRARILDLLARALPGEARQFHGLSDLDEIALEATRAVEAVEGADATQRSARAQLVILAAMTRAQDLALRDNTRMATSDTEAARDVLAERRRQVEAEGWTLEHDDAHDAGEMSAAGAAYAMSAYLGTTTRYLALDPTGFWPWDPSWWKPKSPREDLVRAGALILAEIERMDRAASANTP</sequence>
<dbReference type="EMBL" id="JBHTMX010000005">
    <property type="protein sequence ID" value="MFD1330728.1"/>
    <property type="molecule type" value="Genomic_DNA"/>
</dbReference>
<keyword evidence="2" id="KW-1185">Reference proteome</keyword>
<name>A0ABW3Z3H1_9HYPH</name>
<accession>A0ABW3Z3H1</accession>